<sequence length="492" mass="55406">MLPSPACGKRSRPTPSSHGICKRSGVRAMFFISTKSLRRRWPWLDALRIKKYLPKNLYARSLMIIVTPMVILQIVTTYIFFEQHWNILSRRLSGSVAGEIAFVLNQLEQAYPQDPRRIPILLMDAEVATGVSFAFTADEILPNTTVGASDDYDDTLEAALAERLRRPFRLRDADDDRLIVIEAQSSDGVLRAWVNKKRIFTSTTYVFVLWMVGTSLLLFGIASIFMRNQVRPIRRLAEAAERFGKGQPIGEVKLEGATEVRRAALEFSHMRERITRQIQQRTEMLAGVSHDLRTPLTRLKLSVELLGDHPDQAPMRQDILEMEKMLNAYLAFVKGEGRELSTETDLIPIIDGIFSALRRGPYHDRQLLLHVAPEVGPLLIKPEAMRRCLNNILQNAARHAMRIEVSLSRQGQAQIIEIADNGPGIPAAMRETVFRPFFRLEAARTPRALVGDESGVGLGMTIARDIVRSHGGDIILSDNKPHGLVVTIRLPL</sequence>
<evidence type="ECO:0000256" key="15">
    <source>
        <dbReference type="SAM" id="Phobius"/>
    </source>
</evidence>
<evidence type="ECO:0000256" key="12">
    <source>
        <dbReference type="ARBA" id="ARBA00022989"/>
    </source>
</evidence>
<dbReference type="CDD" id="cd00082">
    <property type="entry name" value="HisKA"/>
    <property type="match status" value="1"/>
</dbReference>
<dbReference type="AlphaFoldDB" id="A0A255XPN2"/>
<feature type="transmembrane region" description="Helical" evidence="15">
    <location>
        <begin position="205"/>
        <end position="226"/>
    </location>
</feature>
<evidence type="ECO:0000256" key="9">
    <source>
        <dbReference type="ARBA" id="ARBA00022741"/>
    </source>
</evidence>
<reference evidence="18 19" key="1">
    <citation type="submission" date="2017-07" db="EMBL/GenBank/DDBJ databases">
        <title>Elstera cyanobacteriorum sp. nov., a novel bacterium isolated from cyanobacterial aggregates in a eutrophic lake.</title>
        <authorList>
            <person name="Cai H."/>
        </authorList>
    </citation>
    <scope>NUCLEOTIDE SEQUENCE [LARGE SCALE GENOMIC DNA]</scope>
    <source>
        <strain evidence="18 19">TH019</strain>
    </source>
</reference>
<evidence type="ECO:0000256" key="14">
    <source>
        <dbReference type="ARBA" id="ARBA00023136"/>
    </source>
</evidence>
<dbReference type="GO" id="GO:0005886">
    <property type="term" value="C:plasma membrane"/>
    <property type="evidence" value="ECO:0007669"/>
    <property type="project" value="UniProtKB-SubCell"/>
</dbReference>
<dbReference type="PROSITE" id="PS50109">
    <property type="entry name" value="HIS_KIN"/>
    <property type="match status" value="1"/>
</dbReference>
<evidence type="ECO:0000256" key="13">
    <source>
        <dbReference type="ARBA" id="ARBA00023012"/>
    </source>
</evidence>
<keyword evidence="6" id="KW-0597">Phosphoprotein</keyword>
<dbReference type="PRINTS" id="PR00344">
    <property type="entry name" value="BCTRLSENSOR"/>
</dbReference>
<dbReference type="Proteomes" id="UP000216361">
    <property type="component" value="Unassembled WGS sequence"/>
</dbReference>
<gene>
    <name evidence="18" type="ORF">CHR90_11930</name>
</gene>
<dbReference type="InterPro" id="IPR003660">
    <property type="entry name" value="HAMP_dom"/>
</dbReference>
<evidence type="ECO:0000256" key="8">
    <source>
        <dbReference type="ARBA" id="ARBA00022692"/>
    </source>
</evidence>
<evidence type="ECO:0000256" key="11">
    <source>
        <dbReference type="ARBA" id="ARBA00022840"/>
    </source>
</evidence>
<evidence type="ECO:0000259" key="17">
    <source>
        <dbReference type="PROSITE" id="PS50885"/>
    </source>
</evidence>
<keyword evidence="10" id="KW-0418">Kinase</keyword>
<keyword evidence="4" id="KW-1003">Cell membrane</keyword>
<dbReference type="SMART" id="SM00387">
    <property type="entry name" value="HATPase_c"/>
    <property type="match status" value="1"/>
</dbReference>
<keyword evidence="12 15" id="KW-1133">Transmembrane helix</keyword>
<evidence type="ECO:0000256" key="7">
    <source>
        <dbReference type="ARBA" id="ARBA00022679"/>
    </source>
</evidence>
<keyword evidence="13" id="KW-0902">Two-component regulatory system</keyword>
<proteinExistence type="predicted"/>
<dbReference type="SUPFAM" id="SSF55874">
    <property type="entry name" value="ATPase domain of HSP90 chaperone/DNA topoisomerase II/histidine kinase"/>
    <property type="match status" value="1"/>
</dbReference>
<dbReference type="GO" id="GO:0000155">
    <property type="term" value="F:phosphorelay sensor kinase activity"/>
    <property type="evidence" value="ECO:0007669"/>
    <property type="project" value="InterPro"/>
</dbReference>
<evidence type="ECO:0000256" key="2">
    <source>
        <dbReference type="ARBA" id="ARBA00004429"/>
    </source>
</evidence>
<dbReference type="PANTHER" id="PTHR44936">
    <property type="entry name" value="SENSOR PROTEIN CREC"/>
    <property type="match status" value="1"/>
</dbReference>
<keyword evidence="11" id="KW-0067">ATP-binding</keyword>
<dbReference type="Pfam" id="PF00512">
    <property type="entry name" value="HisKA"/>
    <property type="match status" value="1"/>
</dbReference>
<evidence type="ECO:0000256" key="6">
    <source>
        <dbReference type="ARBA" id="ARBA00022553"/>
    </source>
</evidence>
<comment type="catalytic activity">
    <reaction evidence="1">
        <text>ATP + protein L-histidine = ADP + protein N-phospho-L-histidine.</text>
        <dbReference type="EC" id="2.7.13.3"/>
    </reaction>
</comment>
<feature type="domain" description="HAMP" evidence="17">
    <location>
        <begin position="227"/>
        <end position="279"/>
    </location>
</feature>
<dbReference type="InterPro" id="IPR003661">
    <property type="entry name" value="HisK_dim/P_dom"/>
</dbReference>
<dbReference type="Gene3D" id="3.30.565.10">
    <property type="entry name" value="Histidine kinase-like ATPase, C-terminal domain"/>
    <property type="match status" value="1"/>
</dbReference>
<dbReference type="GO" id="GO:0005524">
    <property type="term" value="F:ATP binding"/>
    <property type="evidence" value="ECO:0007669"/>
    <property type="project" value="UniProtKB-KW"/>
</dbReference>
<comment type="subcellular location">
    <subcellularLocation>
        <location evidence="2">Cell inner membrane</location>
        <topology evidence="2">Multi-pass membrane protein</topology>
    </subcellularLocation>
</comment>
<dbReference type="SUPFAM" id="SSF47384">
    <property type="entry name" value="Homodimeric domain of signal transducing histidine kinase"/>
    <property type="match status" value="1"/>
</dbReference>
<dbReference type="Pfam" id="PF00672">
    <property type="entry name" value="HAMP"/>
    <property type="match status" value="1"/>
</dbReference>
<dbReference type="InterPro" id="IPR003594">
    <property type="entry name" value="HATPase_dom"/>
</dbReference>
<evidence type="ECO:0000259" key="16">
    <source>
        <dbReference type="PROSITE" id="PS50109"/>
    </source>
</evidence>
<evidence type="ECO:0000256" key="3">
    <source>
        <dbReference type="ARBA" id="ARBA00012438"/>
    </source>
</evidence>
<keyword evidence="8 15" id="KW-0812">Transmembrane</keyword>
<dbReference type="SMART" id="SM00388">
    <property type="entry name" value="HisKA"/>
    <property type="match status" value="1"/>
</dbReference>
<dbReference type="CDD" id="cd06225">
    <property type="entry name" value="HAMP"/>
    <property type="match status" value="1"/>
</dbReference>
<evidence type="ECO:0000256" key="4">
    <source>
        <dbReference type="ARBA" id="ARBA00022475"/>
    </source>
</evidence>
<feature type="domain" description="Histidine kinase" evidence="16">
    <location>
        <begin position="287"/>
        <end position="492"/>
    </location>
</feature>
<dbReference type="OrthoDB" id="9804645at2"/>
<dbReference type="EMBL" id="NOXS01000032">
    <property type="protein sequence ID" value="OYQ18947.1"/>
    <property type="molecule type" value="Genomic_DNA"/>
</dbReference>
<accession>A0A255XPN2</accession>
<protein>
    <recommendedName>
        <fullName evidence="3">histidine kinase</fullName>
        <ecNumber evidence="3">2.7.13.3</ecNumber>
    </recommendedName>
</protein>
<organism evidence="18 19">
    <name type="scientific">Elstera cyanobacteriorum</name>
    <dbReference type="NCBI Taxonomy" id="2022747"/>
    <lineage>
        <taxon>Bacteria</taxon>
        <taxon>Pseudomonadati</taxon>
        <taxon>Pseudomonadota</taxon>
        <taxon>Alphaproteobacteria</taxon>
        <taxon>Rhodospirillales</taxon>
        <taxon>Rhodospirillaceae</taxon>
        <taxon>Elstera</taxon>
    </lineage>
</organism>
<dbReference type="InterPro" id="IPR050980">
    <property type="entry name" value="2C_sensor_his_kinase"/>
</dbReference>
<dbReference type="Gene3D" id="1.10.287.130">
    <property type="match status" value="1"/>
</dbReference>
<comment type="caution">
    <text evidence="18">The sequence shown here is derived from an EMBL/GenBank/DDBJ whole genome shotgun (WGS) entry which is preliminary data.</text>
</comment>
<keyword evidence="19" id="KW-1185">Reference proteome</keyword>
<evidence type="ECO:0000313" key="18">
    <source>
        <dbReference type="EMBL" id="OYQ18947.1"/>
    </source>
</evidence>
<evidence type="ECO:0000256" key="10">
    <source>
        <dbReference type="ARBA" id="ARBA00022777"/>
    </source>
</evidence>
<feature type="transmembrane region" description="Helical" evidence="15">
    <location>
        <begin position="57"/>
        <end position="81"/>
    </location>
</feature>
<dbReference type="EC" id="2.7.13.3" evidence="3"/>
<evidence type="ECO:0000313" key="19">
    <source>
        <dbReference type="Proteomes" id="UP000216361"/>
    </source>
</evidence>
<dbReference type="SMART" id="SM00304">
    <property type="entry name" value="HAMP"/>
    <property type="match status" value="1"/>
</dbReference>
<keyword evidence="7" id="KW-0808">Transferase</keyword>
<dbReference type="InterPro" id="IPR036890">
    <property type="entry name" value="HATPase_C_sf"/>
</dbReference>
<keyword evidence="5" id="KW-0997">Cell inner membrane</keyword>
<dbReference type="PANTHER" id="PTHR44936:SF5">
    <property type="entry name" value="SENSOR HISTIDINE KINASE ENVZ"/>
    <property type="match status" value="1"/>
</dbReference>
<dbReference type="InterPro" id="IPR036097">
    <property type="entry name" value="HisK_dim/P_sf"/>
</dbReference>
<keyword evidence="9" id="KW-0547">Nucleotide-binding</keyword>
<evidence type="ECO:0000256" key="1">
    <source>
        <dbReference type="ARBA" id="ARBA00000085"/>
    </source>
</evidence>
<evidence type="ECO:0000256" key="5">
    <source>
        <dbReference type="ARBA" id="ARBA00022519"/>
    </source>
</evidence>
<dbReference type="PROSITE" id="PS50885">
    <property type="entry name" value="HAMP"/>
    <property type="match status" value="1"/>
</dbReference>
<dbReference type="InterPro" id="IPR004358">
    <property type="entry name" value="Sig_transdc_His_kin-like_C"/>
</dbReference>
<dbReference type="InterPro" id="IPR005467">
    <property type="entry name" value="His_kinase_dom"/>
</dbReference>
<keyword evidence="14 15" id="KW-0472">Membrane</keyword>
<name>A0A255XPN2_9PROT</name>
<dbReference type="Pfam" id="PF02518">
    <property type="entry name" value="HATPase_c"/>
    <property type="match status" value="1"/>
</dbReference>